<keyword evidence="7" id="KW-1185">Reference proteome</keyword>
<comment type="similarity">
    <text evidence="2">Belongs to the cyclophilin-type PPIase family.</text>
</comment>
<dbReference type="eggNOG" id="COG0652">
    <property type="taxonomic scope" value="Bacteria"/>
</dbReference>
<dbReference type="InterPro" id="IPR029000">
    <property type="entry name" value="Cyclophilin-like_dom_sf"/>
</dbReference>
<dbReference type="Pfam" id="PF00160">
    <property type="entry name" value="Pro_isomerase"/>
    <property type="match status" value="1"/>
</dbReference>
<dbReference type="AlphaFoldDB" id="D6Z7J2"/>
<organism evidence="6 7">
    <name type="scientific">Segniliparus rotundus (strain ATCC BAA-972 / CDC 1076 / CIP 108378 / DSM 44985 / JCM 13578)</name>
    <dbReference type="NCBI Taxonomy" id="640132"/>
    <lineage>
        <taxon>Bacteria</taxon>
        <taxon>Bacillati</taxon>
        <taxon>Actinomycetota</taxon>
        <taxon>Actinomycetes</taxon>
        <taxon>Mycobacteriales</taxon>
        <taxon>Segniliparaceae</taxon>
        <taxon>Segniliparus</taxon>
    </lineage>
</organism>
<feature type="region of interest" description="Disordered" evidence="3">
    <location>
        <begin position="243"/>
        <end position="278"/>
    </location>
</feature>
<dbReference type="CDD" id="cd00317">
    <property type="entry name" value="cyclophilin"/>
    <property type="match status" value="1"/>
</dbReference>
<dbReference type="Gene3D" id="2.40.100.10">
    <property type="entry name" value="Cyclophilin-like"/>
    <property type="match status" value="1"/>
</dbReference>
<protein>
    <recommendedName>
        <fullName evidence="2">Peptidyl-prolyl cis-trans isomerase</fullName>
        <shortName evidence="2">PPIase</shortName>
        <ecNumber evidence="2">5.2.1.8</ecNumber>
    </recommendedName>
</protein>
<keyword evidence="4" id="KW-1133">Transmembrane helix</keyword>
<sequence length="278" mass="29451">MPNNEQKRAAAKRKLQRQLEKRAERQRRRLTLVFAVVVVLAVIAGGAFWWHTSQKKPQALSQPKPDASSCEFTASQQPPSKPATRPANGPAPTTPPNQDVTLKTDRGDIPLTLDRAKSPCAVQSFLSLSEQKFFNDTTCHRLTTGGIYVLQCGDPTGSGSGGPGYSFADEYPIPKDRKAPVASNGSTFYTRGTLAMANSGPDTNGSQFFLVYKDSPLPPSYTVFGHIADAGLAVLDKIAAGGVAQSSAQPTDGAPRTPVKITGVELSPAPAQPAPAGH</sequence>
<evidence type="ECO:0000313" key="6">
    <source>
        <dbReference type="EMBL" id="ADG97922.1"/>
    </source>
</evidence>
<dbReference type="Proteomes" id="UP000002247">
    <property type="component" value="Chromosome"/>
</dbReference>
<keyword evidence="4" id="KW-0472">Membrane</keyword>
<evidence type="ECO:0000259" key="5">
    <source>
        <dbReference type="PROSITE" id="PS50072"/>
    </source>
</evidence>
<feature type="transmembrane region" description="Helical" evidence="4">
    <location>
        <begin position="30"/>
        <end position="50"/>
    </location>
</feature>
<feature type="domain" description="PPIase cyclophilin-type" evidence="5">
    <location>
        <begin position="107"/>
        <end position="266"/>
    </location>
</feature>
<dbReference type="PANTHER" id="PTHR45625">
    <property type="entry name" value="PEPTIDYL-PROLYL CIS-TRANS ISOMERASE-RELATED"/>
    <property type="match status" value="1"/>
</dbReference>
<dbReference type="InterPro" id="IPR002130">
    <property type="entry name" value="Cyclophilin-type_PPIase_dom"/>
</dbReference>
<evidence type="ECO:0000256" key="3">
    <source>
        <dbReference type="SAM" id="MobiDB-lite"/>
    </source>
</evidence>
<proteinExistence type="inferred from homology"/>
<dbReference type="PROSITE" id="PS50072">
    <property type="entry name" value="CSA_PPIASE_2"/>
    <property type="match status" value="1"/>
</dbReference>
<dbReference type="PANTHER" id="PTHR45625:SF3">
    <property type="entry name" value="PEPTIDYL-PROLYL CIS-TRANS ISOMERASE B-RELATED"/>
    <property type="match status" value="1"/>
</dbReference>
<dbReference type="STRING" id="640132.Srot_1459"/>
<dbReference type="OrthoDB" id="5507614at2"/>
<keyword evidence="2" id="KW-0697">Rotamase</keyword>
<dbReference type="PRINTS" id="PR00153">
    <property type="entry name" value="CSAPPISMRASE"/>
</dbReference>
<comment type="function">
    <text evidence="1 2">PPIases accelerate the folding of proteins. It catalyzes the cis-trans isomerization of proline imidic peptide bonds in oligopeptides.</text>
</comment>
<name>D6Z7J2_SEGRD</name>
<feature type="compositionally biased region" description="Low complexity" evidence="3">
    <location>
        <begin position="82"/>
        <end position="91"/>
    </location>
</feature>
<feature type="region of interest" description="Disordered" evidence="3">
    <location>
        <begin position="58"/>
        <end position="103"/>
    </location>
</feature>
<dbReference type="HOGENOM" id="CLU_012062_8_0_11"/>
<evidence type="ECO:0000256" key="4">
    <source>
        <dbReference type="SAM" id="Phobius"/>
    </source>
</evidence>
<evidence type="ECO:0000256" key="2">
    <source>
        <dbReference type="RuleBase" id="RU363019"/>
    </source>
</evidence>
<gene>
    <name evidence="6" type="ordered locus">Srot_1459</name>
</gene>
<keyword evidence="2 6" id="KW-0413">Isomerase</keyword>
<dbReference type="EC" id="5.2.1.8" evidence="2"/>
<dbReference type="EMBL" id="CP001958">
    <property type="protein sequence ID" value="ADG97922.1"/>
    <property type="molecule type" value="Genomic_DNA"/>
</dbReference>
<comment type="catalytic activity">
    <reaction evidence="2">
        <text>[protein]-peptidylproline (omega=180) = [protein]-peptidylproline (omega=0)</text>
        <dbReference type="Rhea" id="RHEA:16237"/>
        <dbReference type="Rhea" id="RHEA-COMP:10747"/>
        <dbReference type="Rhea" id="RHEA-COMP:10748"/>
        <dbReference type="ChEBI" id="CHEBI:83833"/>
        <dbReference type="ChEBI" id="CHEBI:83834"/>
        <dbReference type="EC" id="5.2.1.8"/>
    </reaction>
</comment>
<accession>D6Z7J2</accession>
<feature type="region of interest" description="Disordered" evidence="3">
    <location>
        <begin position="1"/>
        <end position="20"/>
    </location>
</feature>
<reference evidence="6 7" key="1">
    <citation type="journal article" date="2010" name="Stand. Genomic Sci.">
        <title>Complete genome sequence of Segniliparus rotundus type strain (CDC 1076).</title>
        <authorList>
            <person name="Sikorski J."/>
            <person name="Lapidus A."/>
            <person name="Copeland A."/>
            <person name="Misra M."/>
            <person name="Glavina Del Rio T."/>
            <person name="Nolan M."/>
            <person name="Lucas S."/>
            <person name="Chen F."/>
            <person name="Tice H."/>
            <person name="Cheng J.F."/>
            <person name="Jando M."/>
            <person name="Schneider S."/>
            <person name="Bruce D."/>
            <person name="Goodwin L."/>
            <person name="Pitluck S."/>
            <person name="Liolios K."/>
            <person name="Mikhailova N."/>
            <person name="Pati A."/>
            <person name="Ivanova N."/>
            <person name="Mavromatis K."/>
            <person name="Chen A."/>
            <person name="Palaniappan K."/>
            <person name="Chertkov O."/>
            <person name="Land M."/>
            <person name="Hauser L."/>
            <person name="Chang Y.J."/>
            <person name="Jeffries C.D."/>
            <person name="Brettin T."/>
            <person name="Detter J.C."/>
            <person name="Han C."/>
            <person name="Rohde M."/>
            <person name="Goker M."/>
            <person name="Bristow J."/>
            <person name="Eisen J.A."/>
            <person name="Markowitz V."/>
            <person name="Hugenholtz P."/>
            <person name="Kyrpides N.C."/>
            <person name="Klenk H.P."/>
        </authorList>
    </citation>
    <scope>NUCLEOTIDE SEQUENCE [LARGE SCALE GENOMIC DNA]</scope>
    <source>
        <strain evidence="7">ATCC BAA-972 / CDC 1076 / CIP 108378 / DSM 44985 / JCM 13578</strain>
    </source>
</reference>
<keyword evidence="4" id="KW-0812">Transmembrane</keyword>
<dbReference type="KEGG" id="srt:Srot_1459"/>
<dbReference type="SUPFAM" id="SSF50891">
    <property type="entry name" value="Cyclophilin-like"/>
    <property type="match status" value="1"/>
</dbReference>
<evidence type="ECO:0000256" key="1">
    <source>
        <dbReference type="ARBA" id="ARBA00002388"/>
    </source>
</evidence>
<dbReference type="GO" id="GO:0003755">
    <property type="term" value="F:peptidyl-prolyl cis-trans isomerase activity"/>
    <property type="evidence" value="ECO:0007669"/>
    <property type="project" value="UniProtKB-UniRule"/>
</dbReference>
<evidence type="ECO:0000313" key="7">
    <source>
        <dbReference type="Proteomes" id="UP000002247"/>
    </source>
</evidence>
<dbReference type="InterPro" id="IPR044666">
    <property type="entry name" value="Cyclophilin_A-like"/>
</dbReference>
<dbReference type="RefSeq" id="WP_013138375.1">
    <property type="nucleotide sequence ID" value="NC_014168.1"/>
</dbReference>